<dbReference type="PRINTS" id="PR00035">
    <property type="entry name" value="HTHGNTR"/>
</dbReference>
<accession>A0A2S1LRY2</accession>
<keyword evidence="1" id="KW-0805">Transcription regulation</keyword>
<keyword evidence="2" id="KW-0238">DNA-binding</keyword>
<sequence length="217" mass="24223">MLMATKLSERLISRIKEDIGSGKYPPGSKIPSEPELMLLYGVGRSSIREAIKALALAGILKVQQGSGTFVMEHTATESIEQRLGRADFDEINAVRTLLEKELVRLAVQNYTPELLLEMERSLENRKIAIQAEDREACANADIDFHMAIAHASGNSVLADLYKSFTLMIRDFFAKREPGGIVNFALSHHLHEQLFLAIKSRKAKAAQQALQEILDNNY</sequence>
<proteinExistence type="predicted"/>
<dbReference type="Gene3D" id="1.20.120.530">
    <property type="entry name" value="GntR ligand-binding domain-like"/>
    <property type="match status" value="1"/>
</dbReference>
<evidence type="ECO:0000256" key="2">
    <source>
        <dbReference type="ARBA" id="ARBA00023125"/>
    </source>
</evidence>
<dbReference type="SMART" id="SM00895">
    <property type="entry name" value="FCD"/>
    <property type="match status" value="1"/>
</dbReference>
<evidence type="ECO:0000256" key="3">
    <source>
        <dbReference type="ARBA" id="ARBA00023163"/>
    </source>
</evidence>
<evidence type="ECO:0000313" key="5">
    <source>
        <dbReference type="EMBL" id="AWG26523.1"/>
    </source>
</evidence>
<dbReference type="AlphaFoldDB" id="A0A2S1LRY2"/>
<dbReference type="OrthoDB" id="9799482at2"/>
<evidence type="ECO:0000256" key="1">
    <source>
        <dbReference type="ARBA" id="ARBA00023015"/>
    </source>
</evidence>
<dbReference type="InterPro" id="IPR011711">
    <property type="entry name" value="GntR_C"/>
</dbReference>
<dbReference type="PANTHER" id="PTHR43537">
    <property type="entry name" value="TRANSCRIPTIONAL REGULATOR, GNTR FAMILY"/>
    <property type="match status" value="1"/>
</dbReference>
<dbReference type="Pfam" id="PF07729">
    <property type="entry name" value="FCD"/>
    <property type="match status" value="1"/>
</dbReference>
<dbReference type="PANTHER" id="PTHR43537:SF47">
    <property type="entry name" value="REGULATORY PROTEIN GNTR HTH"/>
    <property type="match status" value="1"/>
</dbReference>
<evidence type="ECO:0000313" key="6">
    <source>
        <dbReference type="Proteomes" id="UP000244677"/>
    </source>
</evidence>
<dbReference type="InterPro" id="IPR036388">
    <property type="entry name" value="WH-like_DNA-bd_sf"/>
</dbReference>
<dbReference type="InterPro" id="IPR000524">
    <property type="entry name" value="Tscrpt_reg_HTH_GntR"/>
</dbReference>
<dbReference type="PROSITE" id="PS50949">
    <property type="entry name" value="HTH_GNTR"/>
    <property type="match status" value="1"/>
</dbReference>
<evidence type="ECO:0000259" key="4">
    <source>
        <dbReference type="PROSITE" id="PS50949"/>
    </source>
</evidence>
<name>A0A2S1LRY2_9FLAO</name>
<keyword evidence="6" id="KW-1185">Reference proteome</keyword>
<dbReference type="SUPFAM" id="SSF46785">
    <property type="entry name" value="Winged helix' DNA-binding domain"/>
    <property type="match status" value="1"/>
</dbReference>
<dbReference type="SUPFAM" id="SSF48008">
    <property type="entry name" value="GntR ligand-binding domain-like"/>
    <property type="match status" value="1"/>
</dbReference>
<dbReference type="KEGG" id="fki:FK004_15470"/>
<dbReference type="GO" id="GO:0003677">
    <property type="term" value="F:DNA binding"/>
    <property type="evidence" value="ECO:0007669"/>
    <property type="project" value="UniProtKB-KW"/>
</dbReference>
<dbReference type="EMBL" id="CP020919">
    <property type="protein sequence ID" value="AWG26523.1"/>
    <property type="molecule type" value="Genomic_DNA"/>
</dbReference>
<dbReference type="Pfam" id="PF00392">
    <property type="entry name" value="GntR"/>
    <property type="match status" value="1"/>
</dbReference>
<dbReference type="InterPro" id="IPR036390">
    <property type="entry name" value="WH_DNA-bd_sf"/>
</dbReference>
<dbReference type="InterPro" id="IPR008920">
    <property type="entry name" value="TF_FadR/GntR_C"/>
</dbReference>
<keyword evidence="3" id="KW-0804">Transcription</keyword>
<reference evidence="5 6" key="1">
    <citation type="submission" date="2017-04" db="EMBL/GenBank/DDBJ databases">
        <title>Complete genome sequence of Flavobacterium kingsejong AJ004.</title>
        <authorList>
            <person name="Lee P.C."/>
        </authorList>
    </citation>
    <scope>NUCLEOTIDE SEQUENCE [LARGE SCALE GENOMIC DNA]</scope>
    <source>
        <strain evidence="5 6">AJ004</strain>
    </source>
</reference>
<feature type="domain" description="HTH gntR-type" evidence="4">
    <location>
        <begin position="5"/>
        <end position="73"/>
    </location>
</feature>
<protein>
    <submittedName>
        <fullName evidence="5">Transcriptional regulator</fullName>
    </submittedName>
</protein>
<organism evidence="5 6">
    <name type="scientific">Flavobacterium kingsejongi</name>
    <dbReference type="NCBI Taxonomy" id="1678728"/>
    <lineage>
        <taxon>Bacteria</taxon>
        <taxon>Pseudomonadati</taxon>
        <taxon>Bacteroidota</taxon>
        <taxon>Flavobacteriia</taxon>
        <taxon>Flavobacteriales</taxon>
        <taxon>Flavobacteriaceae</taxon>
        <taxon>Flavobacterium</taxon>
    </lineage>
</organism>
<dbReference type="SMART" id="SM00345">
    <property type="entry name" value="HTH_GNTR"/>
    <property type="match status" value="1"/>
</dbReference>
<dbReference type="Gene3D" id="1.10.10.10">
    <property type="entry name" value="Winged helix-like DNA-binding domain superfamily/Winged helix DNA-binding domain"/>
    <property type="match status" value="1"/>
</dbReference>
<dbReference type="CDD" id="cd07377">
    <property type="entry name" value="WHTH_GntR"/>
    <property type="match status" value="1"/>
</dbReference>
<dbReference type="Proteomes" id="UP000244677">
    <property type="component" value="Chromosome"/>
</dbReference>
<dbReference type="GO" id="GO:0003700">
    <property type="term" value="F:DNA-binding transcription factor activity"/>
    <property type="evidence" value="ECO:0007669"/>
    <property type="project" value="InterPro"/>
</dbReference>
<gene>
    <name evidence="5" type="ORF">FK004_15470</name>
</gene>